<evidence type="ECO:0000259" key="3">
    <source>
        <dbReference type="PROSITE" id="PS51390"/>
    </source>
</evidence>
<gene>
    <name evidence="4" type="ORF">MNOR_LOCUS36935</name>
</gene>
<feature type="region of interest" description="Disordered" evidence="1">
    <location>
        <begin position="90"/>
        <end position="115"/>
    </location>
</feature>
<evidence type="ECO:0000256" key="1">
    <source>
        <dbReference type="SAM" id="MobiDB-lite"/>
    </source>
</evidence>
<sequence>MISLVLLWLYAAASVSANLNQESSTTSVLETKADLAQEITTELTHETSTISPQGRPIKPSTQLNGGGINSCAKALNKIAAYKPKSTSSSFGSSFGSPWRPSGPFGGRPYGGRPYGGRPYGGRPYGGRPNGPDRFGDYQYGEGPYRPDKYDYYSYGESSFRTDKNGNNPCGGKNGNNPCGGKYGNNPCGGKYGNNPYGGKHGNNPYGGKYGGTTNRPGHARGGNKPVVTEAPDKPGSCPTVKASCPPSSNFDPPPQVCSSDRDCDGVDKCCFNKYLNMQNCTCITPIMKEKKKNKISTLPPQPPPGLA</sequence>
<comment type="caution">
    <text evidence="4">The sequence shown here is derived from an EMBL/GenBank/DDBJ whole genome shotgun (WGS) entry which is preliminary data.</text>
</comment>
<feature type="compositionally biased region" description="Gly residues" evidence="1">
    <location>
        <begin position="103"/>
        <end position="115"/>
    </location>
</feature>
<dbReference type="InterPro" id="IPR008197">
    <property type="entry name" value="WAP_dom"/>
</dbReference>
<keyword evidence="2" id="KW-0732">Signal</keyword>
<evidence type="ECO:0000313" key="4">
    <source>
        <dbReference type="EMBL" id="CAL4194521.1"/>
    </source>
</evidence>
<evidence type="ECO:0000313" key="5">
    <source>
        <dbReference type="Proteomes" id="UP001497623"/>
    </source>
</evidence>
<dbReference type="PROSITE" id="PS51390">
    <property type="entry name" value="WAP"/>
    <property type="match status" value="1"/>
</dbReference>
<name>A0AAV2SFI0_MEGNR</name>
<dbReference type="GO" id="GO:0030414">
    <property type="term" value="F:peptidase inhibitor activity"/>
    <property type="evidence" value="ECO:0007669"/>
    <property type="project" value="InterPro"/>
</dbReference>
<keyword evidence="5" id="KW-1185">Reference proteome</keyword>
<feature type="signal peptide" evidence="2">
    <location>
        <begin position="1"/>
        <end position="17"/>
    </location>
</feature>
<dbReference type="Pfam" id="PF00095">
    <property type="entry name" value="WAP"/>
    <property type="match status" value="1"/>
</dbReference>
<organism evidence="4 5">
    <name type="scientific">Meganyctiphanes norvegica</name>
    <name type="common">Northern krill</name>
    <name type="synonym">Thysanopoda norvegica</name>
    <dbReference type="NCBI Taxonomy" id="48144"/>
    <lineage>
        <taxon>Eukaryota</taxon>
        <taxon>Metazoa</taxon>
        <taxon>Ecdysozoa</taxon>
        <taxon>Arthropoda</taxon>
        <taxon>Crustacea</taxon>
        <taxon>Multicrustacea</taxon>
        <taxon>Malacostraca</taxon>
        <taxon>Eumalacostraca</taxon>
        <taxon>Eucarida</taxon>
        <taxon>Euphausiacea</taxon>
        <taxon>Euphausiidae</taxon>
        <taxon>Meganyctiphanes</taxon>
    </lineage>
</organism>
<feature type="domain" description="WAP" evidence="3">
    <location>
        <begin position="230"/>
        <end position="286"/>
    </location>
</feature>
<dbReference type="SMART" id="SM00217">
    <property type="entry name" value="WAP"/>
    <property type="match status" value="1"/>
</dbReference>
<dbReference type="EMBL" id="CAXKWB010070754">
    <property type="protein sequence ID" value="CAL4194521.1"/>
    <property type="molecule type" value="Genomic_DNA"/>
</dbReference>
<dbReference type="AlphaFoldDB" id="A0AAV2SFI0"/>
<proteinExistence type="predicted"/>
<protein>
    <recommendedName>
        <fullName evidence="3">WAP domain-containing protein</fullName>
    </recommendedName>
</protein>
<feature type="region of interest" description="Disordered" evidence="1">
    <location>
        <begin position="213"/>
        <end position="235"/>
    </location>
</feature>
<feature type="compositionally biased region" description="Low complexity" evidence="1">
    <location>
        <begin position="90"/>
        <end position="102"/>
    </location>
</feature>
<dbReference type="InterPro" id="IPR036645">
    <property type="entry name" value="Elafin-like_sf"/>
</dbReference>
<accession>A0AAV2SFI0</accession>
<dbReference type="SUPFAM" id="SSF57256">
    <property type="entry name" value="Elafin-like"/>
    <property type="match status" value="1"/>
</dbReference>
<dbReference type="Gene3D" id="4.10.75.10">
    <property type="entry name" value="Elafin-like"/>
    <property type="match status" value="1"/>
</dbReference>
<reference evidence="4 5" key="1">
    <citation type="submission" date="2024-05" db="EMBL/GenBank/DDBJ databases">
        <authorList>
            <person name="Wallberg A."/>
        </authorList>
    </citation>
    <scope>NUCLEOTIDE SEQUENCE [LARGE SCALE GENOMIC DNA]</scope>
</reference>
<evidence type="ECO:0000256" key="2">
    <source>
        <dbReference type="SAM" id="SignalP"/>
    </source>
</evidence>
<dbReference type="Proteomes" id="UP001497623">
    <property type="component" value="Unassembled WGS sequence"/>
</dbReference>
<dbReference type="GO" id="GO:0005576">
    <property type="term" value="C:extracellular region"/>
    <property type="evidence" value="ECO:0007669"/>
    <property type="project" value="InterPro"/>
</dbReference>
<feature type="chain" id="PRO_5043595607" description="WAP domain-containing protein" evidence="2">
    <location>
        <begin position="18"/>
        <end position="307"/>
    </location>
</feature>